<proteinExistence type="predicted"/>
<evidence type="ECO:0000313" key="3">
    <source>
        <dbReference type="EMBL" id="CAF3737718.1"/>
    </source>
</evidence>
<evidence type="ECO:0000313" key="4">
    <source>
        <dbReference type="EMBL" id="CAF4099303.1"/>
    </source>
</evidence>
<dbReference type="AlphaFoldDB" id="A0A818Q7I4"/>
<dbReference type="EMBL" id="CAJNXB010002883">
    <property type="protein sequence ID" value="CAF3284053.1"/>
    <property type="molecule type" value="Genomic_DNA"/>
</dbReference>
<gene>
    <name evidence="3" type="ORF">GRG538_LOCUS30651</name>
    <name evidence="4" type="ORF">HFQ381_LOCUS837</name>
    <name evidence="2" type="ORF">LUA448_LOCUS31891</name>
    <name evidence="5" type="ORF">QYT958_LOCUS20518</name>
    <name evidence="1" type="ORF">TIS948_LOCUS17072</name>
</gene>
<dbReference type="EMBL" id="CAJOBR010003586">
    <property type="protein sequence ID" value="CAF4743861.1"/>
    <property type="molecule type" value="Genomic_DNA"/>
</dbReference>
<dbReference type="Proteomes" id="UP000663851">
    <property type="component" value="Unassembled WGS sequence"/>
</dbReference>
<evidence type="ECO:0000313" key="1">
    <source>
        <dbReference type="EMBL" id="CAF3284053.1"/>
    </source>
</evidence>
<evidence type="ECO:0000313" key="5">
    <source>
        <dbReference type="EMBL" id="CAF4743861.1"/>
    </source>
</evidence>
<dbReference type="EMBL" id="CAJNYD010004787">
    <property type="protein sequence ID" value="CAF3630436.1"/>
    <property type="molecule type" value="Genomic_DNA"/>
</dbReference>
<dbReference type="EMBL" id="CAJOBO010000019">
    <property type="protein sequence ID" value="CAF4099303.1"/>
    <property type="molecule type" value="Genomic_DNA"/>
</dbReference>
<dbReference type="OrthoDB" id="10047810at2759"/>
<reference evidence="2" key="1">
    <citation type="submission" date="2021-02" db="EMBL/GenBank/DDBJ databases">
        <authorList>
            <person name="Nowell W R."/>
        </authorList>
    </citation>
    <scope>NUCLEOTIDE SEQUENCE</scope>
</reference>
<evidence type="ECO:0000313" key="6">
    <source>
        <dbReference type="Proteomes" id="UP000663833"/>
    </source>
</evidence>
<organism evidence="2 6">
    <name type="scientific">Rotaria socialis</name>
    <dbReference type="NCBI Taxonomy" id="392032"/>
    <lineage>
        <taxon>Eukaryota</taxon>
        <taxon>Metazoa</taxon>
        <taxon>Spiralia</taxon>
        <taxon>Gnathifera</taxon>
        <taxon>Rotifera</taxon>
        <taxon>Eurotatoria</taxon>
        <taxon>Bdelloidea</taxon>
        <taxon>Philodinida</taxon>
        <taxon>Philodinidae</taxon>
        <taxon>Rotaria</taxon>
    </lineage>
</organism>
<dbReference type="Proteomes" id="UP000663848">
    <property type="component" value="Unassembled WGS sequence"/>
</dbReference>
<dbReference type="Proteomes" id="UP000663833">
    <property type="component" value="Unassembled WGS sequence"/>
</dbReference>
<accession>A0A818Q7I4</accession>
<evidence type="ECO:0000313" key="2">
    <source>
        <dbReference type="EMBL" id="CAF3630436.1"/>
    </source>
</evidence>
<comment type="caution">
    <text evidence="2">The sequence shown here is derived from an EMBL/GenBank/DDBJ whole genome shotgun (WGS) entry which is preliminary data.</text>
</comment>
<dbReference type="Proteomes" id="UP000663825">
    <property type="component" value="Unassembled WGS sequence"/>
</dbReference>
<name>A0A818Q7I4_9BILA</name>
<dbReference type="EMBL" id="CAJNYT010005387">
    <property type="protein sequence ID" value="CAF3737718.1"/>
    <property type="molecule type" value="Genomic_DNA"/>
</dbReference>
<protein>
    <submittedName>
        <fullName evidence="2">Uncharacterized protein</fullName>
    </submittedName>
</protein>
<sequence>MTDEEEIRQLMIMYALNDGLAVTKLVHELPSLPSSTLSMPLITNELETISDDEFEFDYKQEPVNKWPINEISYDIDVHGKNEFVKLYDDIKIDDTPTYDILTGSHDRNDSLEMISDDDTDVISVPEIMRLHFPLNQNQVTDHTQSLDYSNDPNKGHARNDRQNDIEIISDDDEQQLTNNNKYQQHLSDKPLTRNQKKSRKKRAKRYRFEIIREIYHEFTITQIKNVLIYMNIHYVNINVVGKLLFIGVRDEATRQDIEHKLDHHMFTEEHYQRIHKKTNPRKKQ</sequence>
<dbReference type="Proteomes" id="UP000663872">
    <property type="component" value="Unassembled WGS sequence"/>
</dbReference>